<dbReference type="Proteomes" id="UP000578112">
    <property type="component" value="Unassembled WGS sequence"/>
</dbReference>
<feature type="transmembrane region" description="Helical" evidence="1">
    <location>
        <begin position="54"/>
        <end position="73"/>
    </location>
</feature>
<organism evidence="2 3">
    <name type="scientific">Actinoplanes digitatis</name>
    <dbReference type="NCBI Taxonomy" id="1868"/>
    <lineage>
        <taxon>Bacteria</taxon>
        <taxon>Bacillati</taxon>
        <taxon>Actinomycetota</taxon>
        <taxon>Actinomycetes</taxon>
        <taxon>Micromonosporales</taxon>
        <taxon>Micromonosporaceae</taxon>
        <taxon>Actinoplanes</taxon>
    </lineage>
</organism>
<dbReference type="AlphaFoldDB" id="A0A7W7MTD5"/>
<keyword evidence="3" id="KW-1185">Reference proteome</keyword>
<dbReference type="EMBL" id="JACHNH010000001">
    <property type="protein sequence ID" value="MBB4765665.1"/>
    <property type="molecule type" value="Genomic_DNA"/>
</dbReference>
<reference evidence="2 3" key="1">
    <citation type="submission" date="2020-08" db="EMBL/GenBank/DDBJ databases">
        <title>Sequencing the genomes of 1000 actinobacteria strains.</title>
        <authorList>
            <person name="Klenk H.-P."/>
        </authorList>
    </citation>
    <scope>NUCLEOTIDE SEQUENCE [LARGE SCALE GENOMIC DNA]</scope>
    <source>
        <strain evidence="2 3">DSM 43149</strain>
    </source>
</reference>
<name>A0A7W7MTD5_9ACTN</name>
<evidence type="ECO:0000313" key="2">
    <source>
        <dbReference type="EMBL" id="MBB4765665.1"/>
    </source>
</evidence>
<evidence type="ECO:0000256" key="1">
    <source>
        <dbReference type="SAM" id="Phobius"/>
    </source>
</evidence>
<keyword evidence="1" id="KW-0812">Transmembrane</keyword>
<keyword evidence="1" id="KW-1133">Transmembrane helix</keyword>
<gene>
    <name evidence="2" type="ORF">BJ971_006221</name>
</gene>
<comment type="caution">
    <text evidence="2">The sequence shown here is derived from an EMBL/GenBank/DDBJ whole genome shotgun (WGS) entry which is preliminary data.</text>
</comment>
<accession>A0A7W7MTD5</accession>
<sequence>MGLHIGFDAEKIVVSPYPLEVRGGRARRSRLGSVTEVVPAPASGRGRKDRARTASQLALVLVLLSAVLSVFGVSGWSAAAGSGVIVAAVVLWQARAARVGSIALPRGEGAHVLYAAEERTAFERAVVVARRVRGTWPALHHMIDPDDADRNLAGALEQLAAVMSRRQQIRQLREELAGAAPHGLPAGSPAVRALAEQRLRVEGLWRSTAGEANRILASINAAALAGENLIREQRIGETAREAELAISRLTVDPAGSDAGPELAERTAAVIAAYRELAAGH</sequence>
<evidence type="ECO:0000313" key="3">
    <source>
        <dbReference type="Proteomes" id="UP000578112"/>
    </source>
</evidence>
<protein>
    <submittedName>
        <fullName evidence="2">Uncharacterized protein</fullName>
    </submittedName>
</protein>
<dbReference type="RefSeq" id="WP_184996690.1">
    <property type="nucleotide sequence ID" value="NZ_BOMK01000107.1"/>
</dbReference>
<keyword evidence="1" id="KW-0472">Membrane</keyword>
<proteinExistence type="predicted"/>